<accession>A0A0B1T5S3</accession>
<evidence type="ECO:0000313" key="4">
    <source>
        <dbReference type="Proteomes" id="UP000053660"/>
    </source>
</evidence>
<dbReference type="OrthoDB" id="19928at2759"/>
<feature type="region of interest" description="Disordered" evidence="1">
    <location>
        <begin position="24"/>
        <end position="77"/>
    </location>
</feature>
<proteinExistence type="predicted"/>
<sequence length="77" mass="8460">MPSIYAYLRLLVFLNAIASATITEGVEEDAGTHKSGEYSDEEKKRLLEDAQGDRASSGFVDDDDLSDHANEKSESSY</sequence>
<evidence type="ECO:0008006" key="5">
    <source>
        <dbReference type="Google" id="ProtNLM"/>
    </source>
</evidence>
<feature type="chain" id="PRO_5002061447" description="Neurofascin/L1/NrCAM C-terminal domain-containing protein" evidence="2">
    <location>
        <begin position="21"/>
        <end position="77"/>
    </location>
</feature>
<dbReference type="Proteomes" id="UP000053660">
    <property type="component" value="Unassembled WGS sequence"/>
</dbReference>
<evidence type="ECO:0000313" key="3">
    <source>
        <dbReference type="EMBL" id="KHJ90725.1"/>
    </source>
</evidence>
<protein>
    <recommendedName>
        <fullName evidence="5">Neurofascin/L1/NrCAM C-terminal domain-containing protein</fullName>
    </recommendedName>
</protein>
<evidence type="ECO:0000256" key="2">
    <source>
        <dbReference type="SAM" id="SignalP"/>
    </source>
</evidence>
<feature type="compositionally biased region" description="Basic and acidic residues" evidence="1">
    <location>
        <begin position="30"/>
        <end position="52"/>
    </location>
</feature>
<feature type="signal peptide" evidence="2">
    <location>
        <begin position="1"/>
        <end position="20"/>
    </location>
</feature>
<keyword evidence="4" id="KW-1185">Reference proteome</keyword>
<keyword evidence="2" id="KW-0732">Signal</keyword>
<feature type="compositionally biased region" description="Basic and acidic residues" evidence="1">
    <location>
        <begin position="66"/>
        <end position="77"/>
    </location>
</feature>
<dbReference type="AlphaFoldDB" id="A0A0B1T5S3"/>
<reference evidence="3 4" key="1">
    <citation type="submission" date="2014-03" db="EMBL/GenBank/DDBJ databases">
        <title>Draft genome of the hookworm Oesophagostomum dentatum.</title>
        <authorList>
            <person name="Mitreva M."/>
        </authorList>
    </citation>
    <scope>NUCLEOTIDE SEQUENCE [LARGE SCALE GENOMIC DNA]</scope>
    <source>
        <strain evidence="3 4">OD-Hann</strain>
    </source>
</reference>
<name>A0A0B1T5S3_OESDE</name>
<organism evidence="3 4">
    <name type="scientific">Oesophagostomum dentatum</name>
    <name type="common">Nodular worm</name>
    <dbReference type="NCBI Taxonomy" id="61180"/>
    <lineage>
        <taxon>Eukaryota</taxon>
        <taxon>Metazoa</taxon>
        <taxon>Ecdysozoa</taxon>
        <taxon>Nematoda</taxon>
        <taxon>Chromadorea</taxon>
        <taxon>Rhabditida</taxon>
        <taxon>Rhabditina</taxon>
        <taxon>Rhabditomorpha</taxon>
        <taxon>Strongyloidea</taxon>
        <taxon>Strongylidae</taxon>
        <taxon>Oesophagostomum</taxon>
    </lineage>
</organism>
<evidence type="ECO:0000256" key="1">
    <source>
        <dbReference type="SAM" id="MobiDB-lite"/>
    </source>
</evidence>
<gene>
    <name evidence="3" type="ORF">OESDEN_09423</name>
</gene>
<dbReference type="EMBL" id="KN552727">
    <property type="protein sequence ID" value="KHJ90725.1"/>
    <property type="molecule type" value="Genomic_DNA"/>
</dbReference>